<dbReference type="Pfam" id="PF00069">
    <property type="entry name" value="Pkinase"/>
    <property type="match status" value="1"/>
</dbReference>
<dbReference type="AlphaFoldDB" id="A0A8S1WYG9"/>
<dbReference type="PANTHER" id="PTHR44167:SF18">
    <property type="entry name" value="PROTEIN KINASE DOMAIN-CONTAINING PROTEIN"/>
    <property type="match status" value="1"/>
</dbReference>
<name>A0A8S1WYG9_PAROT</name>
<reference evidence="5" key="1">
    <citation type="submission" date="2021-01" db="EMBL/GenBank/DDBJ databases">
        <authorList>
            <consortium name="Genoscope - CEA"/>
            <person name="William W."/>
        </authorList>
    </citation>
    <scope>NUCLEOTIDE SEQUENCE</scope>
</reference>
<feature type="region of interest" description="Disordered" evidence="2">
    <location>
        <begin position="1"/>
        <end position="36"/>
    </location>
</feature>
<feature type="compositionally biased region" description="Polar residues" evidence="2">
    <location>
        <begin position="20"/>
        <end position="36"/>
    </location>
</feature>
<sequence>MGVCTSQSKPKKVKEHKHQSVTLPPQQPLTTREQKTVTLQCQEQTSIQRITTPVRRVSPNQATTPAKKASPNQATTPVQRVSPSLHSTPKTMIVQSTQLQEKARNGSLLNIPMQRMSTKPGSKSLQSPASRKYSVVSGQGHHNNQSKTVMQHNETGQLVLVEMLKFENRNQQYIDMLDELRLDHMHIIKIVDIHVDSHKRSYQVVYEHCQGGTLSKFLESNKLEYQTIGSIFYQMVEALAYVHQLGYSHDELTIDSFSVFDDSSTPFIKLSDIRSIYQFMYPKNSLLYEPPNSPNHHHHNRDTGKLQNIQTKNRSQSNDIWALAIIALQLLNQQFPFEIEEISKFKPEITYAKQALDIYPLLFEMLHHTPSERLTLDKCLLHPYLLNMKQIQPKDYLQPFTNITKCKNMTYLHKCLFQYLLSIYATDHLKVLTKLFTNADLDKDGKLNEQELILLFNEKPQEYSLNISDFVDITLEDFQLLAADKQFVLTQDCLTSSFKVLSKSYGYITPKLICKVITDCDEVRLQQDFDTFNLNYAFQLKEYEEFLVNYQSPKSIV</sequence>
<evidence type="ECO:0000259" key="3">
    <source>
        <dbReference type="PROSITE" id="PS50011"/>
    </source>
</evidence>
<dbReference type="InterPro" id="IPR002048">
    <property type="entry name" value="EF_hand_dom"/>
</dbReference>
<dbReference type="PANTHER" id="PTHR44167">
    <property type="entry name" value="OVARIAN-SPECIFIC SERINE/THREONINE-PROTEIN KINASE LOK-RELATED"/>
    <property type="match status" value="1"/>
</dbReference>
<gene>
    <name evidence="5" type="ORF">POCTA_138.1.T1040050</name>
</gene>
<comment type="similarity">
    <text evidence="1">Belongs to the protein kinase superfamily. Ser/Thr protein kinase family. CDPK subfamily.</text>
</comment>
<dbReference type="EMBL" id="CAJJDP010000104">
    <property type="protein sequence ID" value="CAD8193259.1"/>
    <property type="molecule type" value="Genomic_DNA"/>
</dbReference>
<dbReference type="PROSITE" id="PS50222">
    <property type="entry name" value="EF_HAND_2"/>
    <property type="match status" value="1"/>
</dbReference>
<evidence type="ECO:0000313" key="6">
    <source>
        <dbReference type="Proteomes" id="UP000683925"/>
    </source>
</evidence>
<dbReference type="GO" id="GO:0005634">
    <property type="term" value="C:nucleus"/>
    <property type="evidence" value="ECO:0007669"/>
    <property type="project" value="TreeGrafter"/>
</dbReference>
<dbReference type="InterPro" id="IPR018247">
    <property type="entry name" value="EF_Hand_1_Ca_BS"/>
</dbReference>
<dbReference type="Proteomes" id="UP000683925">
    <property type="component" value="Unassembled WGS sequence"/>
</dbReference>
<dbReference type="FunFam" id="1.10.510.10:FF:002129">
    <property type="entry name" value="Uncharacterized protein"/>
    <property type="match status" value="1"/>
</dbReference>
<feature type="domain" description="EF-hand" evidence="4">
    <location>
        <begin position="427"/>
        <end position="462"/>
    </location>
</feature>
<dbReference type="OMA" id="SIYATDH"/>
<accession>A0A8S1WYG9</accession>
<dbReference type="PROSITE" id="PS50011">
    <property type="entry name" value="PROTEIN_KINASE_DOM"/>
    <property type="match status" value="1"/>
</dbReference>
<dbReference type="GO" id="GO:0005509">
    <property type="term" value="F:calcium ion binding"/>
    <property type="evidence" value="ECO:0007669"/>
    <property type="project" value="InterPro"/>
</dbReference>
<feature type="region of interest" description="Disordered" evidence="2">
    <location>
        <begin position="52"/>
        <end position="86"/>
    </location>
</feature>
<evidence type="ECO:0000313" key="5">
    <source>
        <dbReference type="EMBL" id="CAD8193259.1"/>
    </source>
</evidence>
<keyword evidence="6" id="KW-1185">Reference proteome</keyword>
<dbReference type="GO" id="GO:0004674">
    <property type="term" value="F:protein serine/threonine kinase activity"/>
    <property type="evidence" value="ECO:0007669"/>
    <property type="project" value="TreeGrafter"/>
</dbReference>
<evidence type="ECO:0000256" key="2">
    <source>
        <dbReference type="SAM" id="MobiDB-lite"/>
    </source>
</evidence>
<dbReference type="OrthoDB" id="296044at2759"/>
<feature type="domain" description="Protein kinase" evidence="3">
    <location>
        <begin position="131"/>
        <end position="385"/>
    </location>
</feature>
<organism evidence="5 6">
    <name type="scientific">Paramecium octaurelia</name>
    <dbReference type="NCBI Taxonomy" id="43137"/>
    <lineage>
        <taxon>Eukaryota</taxon>
        <taxon>Sar</taxon>
        <taxon>Alveolata</taxon>
        <taxon>Ciliophora</taxon>
        <taxon>Intramacronucleata</taxon>
        <taxon>Oligohymenophorea</taxon>
        <taxon>Peniculida</taxon>
        <taxon>Parameciidae</taxon>
        <taxon>Paramecium</taxon>
    </lineage>
</organism>
<dbReference type="GO" id="GO:0044773">
    <property type="term" value="P:mitotic DNA damage checkpoint signaling"/>
    <property type="evidence" value="ECO:0007669"/>
    <property type="project" value="TreeGrafter"/>
</dbReference>
<proteinExistence type="inferred from homology"/>
<evidence type="ECO:0000259" key="4">
    <source>
        <dbReference type="PROSITE" id="PS50222"/>
    </source>
</evidence>
<dbReference type="GO" id="GO:0005524">
    <property type="term" value="F:ATP binding"/>
    <property type="evidence" value="ECO:0007669"/>
    <property type="project" value="InterPro"/>
</dbReference>
<evidence type="ECO:0000256" key="1">
    <source>
        <dbReference type="ARBA" id="ARBA00024334"/>
    </source>
</evidence>
<dbReference type="SMART" id="SM00220">
    <property type="entry name" value="S_TKc"/>
    <property type="match status" value="1"/>
</dbReference>
<protein>
    <submittedName>
        <fullName evidence="5">Uncharacterized protein</fullName>
    </submittedName>
</protein>
<dbReference type="GO" id="GO:0005737">
    <property type="term" value="C:cytoplasm"/>
    <property type="evidence" value="ECO:0007669"/>
    <property type="project" value="TreeGrafter"/>
</dbReference>
<dbReference type="PROSITE" id="PS00018">
    <property type="entry name" value="EF_HAND_1"/>
    <property type="match status" value="1"/>
</dbReference>
<dbReference type="InterPro" id="IPR000719">
    <property type="entry name" value="Prot_kinase_dom"/>
</dbReference>
<feature type="compositionally biased region" description="Polar residues" evidence="2">
    <location>
        <begin position="58"/>
        <end position="86"/>
    </location>
</feature>
<feature type="compositionally biased region" description="Basic residues" evidence="2">
    <location>
        <begin position="9"/>
        <end position="19"/>
    </location>
</feature>
<comment type="caution">
    <text evidence="5">The sequence shown here is derived from an EMBL/GenBank/DDBJ whole genome shotgun (WGS) entry which is preliminary data.</text>
</comment>